<evidence type="ECO:0000256" key="7">
    <source>
        <dbReference type="ARBA" id="ARBA00022801"/>
    </source>
</evidence>
<dbReference type="PROSITE" id="PS51195">
    <property type="entry name" value="Q_MOTIF"/>
    <property type="match status" value="1"/>
</dbReference>
<dbReference type="SUPFAM" id="SSF51045">
    <property type="entry name" value="WW domain"/>
    <property type="match status" value="1"/>
</dbReference>
<dbReference type="Pfam" id="PF00145">
    <property type="entry name" value="DNA_methylase"/>
    <property type="match status" value="1"/>
</dbReference>
<gene>
    <name evidence="20" type="ORF">G4B88_021130</name>
</gene>
<evidence type="ECO:0000313" key="20">
    <source>
        <dbReference type="EMBL" id="KAF4399916.1"/>
    </source>
</evidence>
<name>A0A7J6HXM1_CANSA</name>
<dbReference type="EMBL" id="JAATIQ010000020">
    <property type="protein sequence ID" value="KAF4399916.1"/>
    <property type="molecule type" value="Genomic_DNA"/>
</dbReference>
<evidence type="ECO:0000256" key="10">
    <source>
        <dbReference type="ARBA" id="ARBA00023125"/>
    </source>
</evidence>
<keyword evidence="21" id="KW-1185">Reference proteome</keyword>
<feature type="compositionally biased region" description="Low complexity" evidence="13">
    <location>
        <begin position="785"/>
        <end position="797"/>
    </location>
</feature>
<dbReference type="PROSITE" id="PS51194">
    <property type="entry name" value="HELICASE_CTER"/>
    <property type="match status" value="1"/>
</dbReference>
<reference evidence="20 21" key="1">
    <citation type="journal article" date="2020" name="bioRxiv">
        <title>Sequence and annotation of 42 cannabis genomes reveals extensive copy number variation in cannabinoid synthesis and pathogen resistance genes.</title>
        <authorList>
            <person name="Mckernan K.J."/>
            <person name="Helbert Y."/>
            <person name="Kane L.T."/>
            <person name="Ebling H."/>
            <person name="Zhang L."/>
            <person name="Liu B."/>
            <person name="Eaton Z."/>
            <person name="Mclaughlin S."/>
            <person name="Kingan S."/>
            <person name="Baybayan P."/>
            <person name="Concepcion G."/>
            <person name="Jordan M."/>
            <person name="Riva A."/>
            <person name="Barbazuk W."/>
            <person name="Harkins T."/>
        </authorList>
    </citation>
    <scope>NUCLEOTIDE SEQUENCE [LARGE SCALE GENOMIC DNA]</scope>
    <source>
        <strain evidence="21">cv. Jamaican Lion 4</strain>
        <tissue evidence="20">Leaf</tissue>
    </source>
</reference>
<feature type="compositionally biased region" description="Low complexity" evidence="13">
    <location>
        <begin position="747"/>
        <end position="757"/>
    </location>
</feature>
<dbReference type="InterPro" id="IPR001202">
    <property type="entry name" value="WW_dom"/>
</dbReference>
<dbReference type="InterPro" id="IPR050390">
    <property type="entry name" value="C5-Methyltransferase"/>
</dbReference>
<evidence type="ECO:0000256" key="13">
    <source>
        <dbReference type="SAM" id="MobiDB-lite"/>
    </source>
</evidence>
<dbReference type="SUPFAM" id="SSF53335">
    <property type="entry name" value="S-adenosyl-L-methionine-dependent methyltransferases"/>
    <property type="match status" value="2"/>
</dbReference>
<dbReference type="CDD" id="cd18787">
    <property type="entry name" value="SF2_C_DEAD"/>
    <property type="match status" value="1"/>
</dbReference>
<feature type="domain" description="UBA" evidence="15">
    <location>
        <begin position="210"/>
        <end position="253"/>
    </location>
</feature>
<dbReference type="InterPro" id="IPR001650">
    <property type="entry name" value="Helicase_C-like"/>
</dbReference>
<dbReference type="PROSITE" id="PS51680">
    <property type="entry name" value="SAM_MT_DRM"/>
    <property type="match status" value="1"/>
</dbReference>
<dbReference type="PANTHER" id="PTHR23068:SF25">
    <property type="entry name" value="DNA (CYTOSINE-5)-METHYLTRANSFERASE DRM2"/>
    <property type="match status" value="1"/>
</dbReference>
<dbReference type="Pfam" id="PF00271">
    <property type="entry name" value="Helicase_C"/>
    <property type="match status" value="1"/>
</dbReference>
<dbReference type="InterPro" id="IPR030380">
    <property type="entry name" value="SAM_MeTfrase_DRM"/>
</dbReference>
<feature type="compositionally biased region" description="Polar residues" evidence="13">
    <location>
        <begin position="718"/>
        <end position="746"/>
    </location>
</feature>
<feature type="compositionally biased region" description="Basic and acidic residues" evidence="13">
    <location>
        <begin position="766"/>
        <end position="784"/>
    </location>
</feature>
<protein>
    <submittedName>
        <fullName evidence="20">Uncharacterized protein</fullName>
    </submittedName>
</protein>
<evidence type="ECO:0000256" key="9">
    <source>
        <dbReference type="ARBA" id="ARBA00022840"/>
    </source>
</evidence>
<feature type="domain" description="DEAD-box RNA helicase Q" evidence="18">
    <location>
        <begin position="858"/>
        <end position="886"/>
    </location>
</feature>
<dbReference type="SMART" id="SM00456">
    <property type="entry name" value="WW"/>
    <property type="match status" value="1"/>
</dbReference>
<dbReference type="SUPFAM" id="SSF52540">
    <property type="entry name" value="P-loop containing nucleoside triphosphate hydrolases"/>
    <property type="match status" value="1"/>
</dbReference>
<feature type="domain" description="Helicase C-terminal" evidence="17">
    <location>
        <begin position="1092"/>
        <end position="1236"/>
    </location>
</feature>
<evidence type="ECO:0000256" key="1">
    <source>
        <dbReference type="ARBA" id="ARBA00004123"/>
    </source>
</evidence>
<dbReference type="PROSITE" id="PS50020">
    <property type="entry name" value="WW_DOMAIN_2"/>
    <property type="match status" value="1"/>
</dbReference>
<dbReference type="InterPro" id="IPR011545">
    <property type="entry name" value="DEAD/DEAH_box_helicase_dom"/>
</dbReference>
<dbReference type="PROSITE" id="PS50030">
    <property type="entry name" value="UBA"/>
    <property type="match status" value="1"/>
</dbReference>
<comment type="caution">
    <text evidence="20">The sequence shown here is derived from an EMBL/GenBank/DDBJ whole genome shotgun (WGS) entry which is preliminary data.</text>
</comment>
<evidence type="ECO:0000256" key="8">
    <source>
        <dbReference type="ARBA" id="ARBA00022806"/>
    </source>
</evidence>
<proteinExistence type="predicted"/>
<dbReference type="CDD" id="cd00201">
    <property type="entry name" value="WW"/>
    <property type="match status" value="1"/>
</dbReference>
<feature type="compositionally biased region" description="Polar residues" evidence="13">
    <location>
        <begin position="804"/>
        <end position="817"/>
    </location>
</feature>
<evidence type="ECO:0000259" key="19">
    <source>
        <dbReference type="PROSITE" id="PS51680"/>
    </source>
</evidence>
<dbReference type="PANTHER" id="PTHR23068">
    <property type="entry name" value="DNA CYTOSINE-5- -METHYLTRANSFERASE 3-RELATED"/>
    <property type="match status" value="1"/>
</dbReference>
<dbReference type="FunFam" id="3.40.50.300:FF:000008">
    <property type="entry name" value="ATP-dependent RNA helicase RhlB"/>
    <property type="match status" value="1"/>
</dbReference>
<organism evidence="20 21">
    <name type="scientific">Cannabis sativa</name>
    <name type="common">Hemp</name>
    <name type="synonym">Marijuana</name>
    <dbReference type="NCBI Taxonomy" id="3483"/>
    <lineage>
        <taxon>Eukaryota</taxon>
        <taxon>Viridiplantae</taxon>
        <taxon>Streptophyta</taxon>
        <taxon>Embryophyta</taxon>
        <taxon>Tracheophyta</taxon>
        <taxon>Spermatophyta</taxon>
        <taxon>Magnoliopsida</taxon>
        <taxon>eudicotyledons</taxon>
        <taxon>Gunneridae</taxon>
        <taxon>Pentapetalae</taxon>
        <taxon>rosids</taxon>
        <taxon>fabids</taxon>
        <taxon>Rosales</taxon>
        <taxon>Cannabaceae</taxon>
        <taxon>Cannabis</taxon>
    </lineage>
</organism>
<keyword evidence="6" id="KW-0547">Nucleotide-binding</keyword>
<dbReference type="GO" id="GO:0003886">
    <property type="term" value="F:DNA (cytosine-5-)-methyltransferase activity"/>
    <property type="evidence" value="ECO:0007669"/>
    <property type="project" value="TreeGrafter"/>
</dbReference>
<evidence type="ECO:0000259" key="15">
    <source>
        <dbReference type="PROSITE" id="PS50030"/>
    </source>
</evidence>
<evidence type="ECO:0000256" key="3">
    <source>
        <dbReference type="ARBA" id="ARBA00022679"/>
    </source>
</evidence>
<evidence type="ECO:0000256" key="2">
    <source>
        <dbReference type="ARBA" id="ARBA00022603"/>
    </source>
</evidence>
<keyword evidence="9" id="KW-0067">ATP-binding</keyword>
<dbReference type="InterPro" id="IPR014014">
    <property type="entry name" value="RNA_helicase_DEAD_Q_motif"/>
</dbReference>
<dbReference type="GO" id="GO:0032259">
    <property type="term" value="P:methylation"/>
    <property type="evidence" value="ECO:0007669"/>
    <property type="project" value="UniProtKB-KW"/>
</dbReference>
<dbReference type="Gene3D" id="1.10.8.10">
    <property type="entry name" value="DNA helicase RuvA subunit, C-terminal domain"/>
    <property type="match status" value="2"/>
</dbReference>
<evidence type="ECO:0000259" key="17">
    <source>
        <dbReference type="PROSITE" id="PS51194"/>
    </source>
</evidence>
<dbReference type="PROSITE" id="PS01159">
    <property type="entry name" value="WW_DOMAIN_1"/>
    <property type="match status" value="1"/>
</dbReference>
<feature type="compositionally biased region" description="Gly residues" evidence="13">
    <location>
        <begin position="818"/>
        <end position="834"/>
    </location>
</feature>
<evidence type="ECO:0000313" key="21">
    <source>
        <dbReference type="Proteomes" id="UP000583929"/>
    </source>
</evidence>
<dbReference type="Gene3D" id="3.40.50.150">
    <property type="entry name" value="Vaccinia Virus protein VP39"/>
    <property type="match status" value="2"/>
</dbReference>
<evidence type="ECO:0000256" key="6">
    <source>
        <dbReference type="ARBA" id="ARBA00022741"/>
    </source>
</evidence>
<dbReference type="Proteomes" id="UP000583929">
    <property type="component" value="Unassembled WGS sequence"/>
</dbReference>
<evidence type="ECO:0000256" key="12">
    <source>
        <dbReference type="PROSITE-ProRule" id="PRU00552"/>
    </source>
</evidence>
<feature type="compositionally biased region" description="Gly residues" evidence="13">
    <location>
        <begin position="1364"/>
        <end position="1376"/>
    </location>
</feature>
<evidence type="ECO:0000256" key="5">
    <source>
        <dbReference type="ARBA" id="ARBA00022737"/>
    </source>
</evidence>
<dbReference type="PROSITE" id="PS00039">
    <property type="entry name" value="DEAD_ATP_HELICASE"/>
    <property type="match status" value="1"/>
</dbReference>
<feature type="short sequence motif" description="Q motif" evidence="12">
    <location>
        <begin position="858"/>
        <end position="886"/>
    </location>
</feature>
<keyword evidence="11" id="KW-0539">Nucleus</keyword>
<dbReference type="GO" id="GO:0016787">
    <property type="term" value="F:hydrolase activity"/>
    <property type="evidence" value="ECO:0007669"/>
    <property type="project" value="UniProtKB-KW"/>
</dbReference>
<dbReference type="SMART" id="SM00490">
    <property type="entry name" value="HELICc"/>
    <property type="match status" value="1"/>
</dbReference>
<feature type="region of interest" description="Disordered" evidence="13">
    <location>
        <begin position="1231"/>
        <end position="1398"/>
    </location>
</feature>
<dbReference type="InterPro" id="IPR036020">
    <property type="entry name" value="WW_dom_sf"/>
</dbReference>
<dbReference type="PROSITE" id="PS51192">
    <property type="entry name" value="HELICASE_ATP_BIND_1"/>
    <property type="match status" value="1"/>
</dbReference>
<dbReference type="GO" id="GO:0005634">
    <property type="term" value="C:nucleus"/>
    <property type="evidence" value="ECO:0007669"/>
    <property type="project" value="UniProtKB-SubCell"/>
</dbReference>
<dbReference type="GO" id="GO:0005524">
    <property type="term" value="F:ATP binding"/>
    <property type="evidence" value="ECO:0007669"/>
    <property type="project" value="UniProtKB-KW"/>
</dbReference>
<evidence type="ECO:0000256" key="4">
    <source>
        <dbReference type="ARBA" id="ARBA00022691"/>
    </source>
</evidence>
<comment type="subcellular location">
    <subcellularLocation>
        <location evidence="1">Nucleus</location>
    </subcellularLocation>
</comment>
<evidence type="ECO:0000259" key="18">
    <source>
        <dbReference type="PROSITE" id="PS51195"/>
    </source>
</evidence>
<feature type="domain" description="WW" evidence="14">
    <location>
        <begin position="683"/>
        <end position="717"/>
    </location>
</feature>
<keyword evidence="2" id="KW-0489">Methyltransferase</keyword>
<keyword evidence="3" id="KW-0808">Transferase</keyword>
<dbReference type="InterPro" id="IPR014001">
    <property type="entry name" value="Helicase_ATP-bd"/>
</dbReference>
<feature type="region of interest" description="Disordered" evidence="13">
    <location>
        <begin position="714"/>
        <end position="838"/>
    </location>
</feature>
<evidence type="ECO:0000259" key="16">
    <source>
        <dbReference type="PROSITE" id="PS51192"/>
    </source>
</evidence>
<feature type="domain" description="SAM-dependent MTase DRM-type" evidence="19">
    <location>
        <begin position="323"/>
        <end position="653"/>
    </location>
</feature>
<dbReference type="FunFam" id="3.40.50.300:FF:000079">
    <property type="entry name" value="probable ATP-dependent RNA helicase DDX17"/>
    <property type="match status" value="1"/>
</dbReference>
<dbReference type="Pfam" id="PF00270">
    <property type="entry name" value="DEAD"/>
    <property type="match status" value="1"/>
</dbReference>
<keyword evidence="8" id="KW-0347">Helicase</keyword>
<dbReference type="InterPro" id="IPR001525">
    <property type="entry name" value="C5_MeTfrase"/>
</dbReference>
<sequence>MIKINANAFVISGNNSFGVGWIARDNVGNFIEAESKLLSGCVQPSMDEVVVVKFFSEQAKSLSTGPAKASGEMVENTSDLDGENFDWDTEDELEIGNIPLSCSSLTVPGGVATIGSGEAGPSCSKTIDHFVGMGFSEKMVAKVIQEHGEENTDTILETLLTYSALEESPEEQVQHNEPDNFSSDCDYEGSFLSDFSDIDSSDNEDLANLSSDEENKIRPLLAMGYSKEEAAIALERCGRDCSLAELTDFICAAQMARAADGDYPLEVKPRLNGDYSNHKRRRLLECSKQRRLEKRILTEDDETIRLPNPMIGFGVPTDSFRRVRRDIPEAAIGPPYFYYENVALAPKGVWTTISRFLYDVEPEFVDSKYFCAAARKRGYVHNLPIENRFPLLPLPARTIHEAIPLTKKWWPSWDSRTKLNCLQTCIGSAKLTERIRKALEEYPDSEPPMSIQKYVMDECRKWNLVWVGRNKVAPLEPDEIEMLLGFPRNHTRGGGISRTDRYKSLGNSFQVDTVAYHLSTLKDLYPNGINMLSLFSGIGGAEVALHRLGIPLKNVVSVEISEVNRNIVRSWWEQTSQKGYLEHLDDVQQLNSDRLEEYMRKFGGFDLVVGGSPCNNLAGSNRHHRDGLEGKESSLFYDYFRILDLVKRQSIDCSPSLGVCCLFFVAMAAVAASSGPRYAPEDPSLPKPWKGLIDGKTGYLYFWNPETNVTQYDRPIGSASSQKSASTALGSSVGSAPSQKSASTPLSSSVHVQQSSQGPRLGASSNEDKDNYDRGNNDSSRFDVRSQQTRGGSTSSQFAARGGTVSSATTPNGTLSTGPGGPSRGQGTSDGGSGLSPEAYRHRHEISVSGDNVPAPFTSFEAAGFPSEMLREVHNAGFSAPTPIQAQSWPVALQSRDIVAIAKTGSGKTLGYLYPGFMHLKRCHNDARLGPTVLILSPTRELATQIQDEAVKFSKTSRIACVCLYGGAPKGPQLRDIDRGADIVVATPGRLNDILEMRRISLHQVSYLVLDEADRMLDMGFEPQIRKIVKEVPTRRQTLMYTATWPKEVRKIAADLLVNPVQVNIGNVDELVANKSITQHIELLAPLDKHRRLEQILRSQDPGSKVIIFCSTKKMCDQLSRNLTRQFGAAAIHGDKSQSERDFVLNQFRSGRTPVLVATDVAARGLDIKDIRVVINYDFPTGVEDYVHRIGRTGRAGASGLAYTFFGDQDAKYASDLIKVLEGANQRVPPEIRDLASRGGGMNRFRRWGSGGRDGGRGGRSDSSYGGRDGGRGGGFGYSSNNSGGRGFDSGSRDRVDRGYQNGYDRARSRSRSPVGWSSRNRERSRSPDRASRPVRSFHETMMQKAKLSSPALKPGFEKETFGGPPGAGHVNGGGAQCANYGEEAEEGMIPQDEVHIL</sequence>
<dbReference type="GO" id="GO:0003724">
    <property type="term" value="F:RNA helicase activity"/>
    <property type="evidence" value="ECO:0007669"/>
    <property type="project" value="InterPro"/>
</dbReference>
<dbReference type="SMART" id="SM00487">
    <property type="entry name" value="DEXDc"/>
    <property type="match status" value="1"/>
</dbReference>
<keyword evidence="4" id="KW-0949">S-adenosyl-L-methionine</keyword>
<feature type="compositionally biased region" description="Basic and acidic residues" evidence="13">
    <location>
        <begin position="1320"/>
        <end position="1332"/>
    </location>
</feature>
<feature type="domain" description="Helicase ATP-binding" evidence="16">
    <location>
        <begin position="889"/>
        <end position="1063"/>
    </location>
</feature>
<dbReference type="InterPro" id="IPR015940">
    <property type="entry name" value="UBA"/>
</dbReference>
<dbReference type="Gene3D" id="3.40.50.300">
    <property type="entry name" value="P-loop containing nucleotide triphosphate hydrolases"/>
    <property type="match status" value="2"/>
</dbReference>
<dbReference type="InterPro" id="IPR027417">
    <property type="entry name" value="P-loop_NTPase"/>
</dbReference>
<dbReference type="GO" id="GO:0003677">
    <property type="term" value="F:DNA binding"/>
    <property type="evidence" value="ECO:0007669"/>
    <property type="project" value="UniProtKB-KW"/>
</dbReference>
<dbReference type="Gene3D" id="2.20.70.10">
    <property type="match status" value="1"/>
</dbReference>
<keyword evidence="7" id="KW-0378">Hydrolase</keyword>
<dbReference type="InterPro" id="IPR029063">
    <property type="entry name" value="SAM-dependent_MTases_sf"/>
</dbReference>
<dbReference type="Pfam" id="PF00397">
    <property type="entry name" value="WW"/>
    <property type="match status" value="1"/>
</dbReference>
<keyword evidence="10" id="KW-0238">DNA-binding</keyword>
<dbReference type="InterPro" id="IPR000629">
    <property type="entry name" value="RNA-helicase_DEAD-box_CS"/>
</dbReference>
<accession>A0A7J6HXM1</accession>
<evidence type="ECO:0000259" key="14">
    <source>
        <dbReference type="PROSITE" id="PS50020"/>
    </source>
</evidence>
<keyword evidence="5" id="KW-0677">Repeat</keyword>
<evidence type="ECO:0000256" key="11">
    <source>
        <dbReference type="ARBA" id="ARBA00023242"/>
    </source>
</evidence>